<dbReference type="PROSITE" id="PS51758">
    <property type="entry name" value="LETM1_RBD"/>
    <property type="match status" value="1"/>
</dbReference>
<dbReference type="GO" id="GO:0043022">
    <property type="term" value="F:ribosome binding"/>
    <property type="evidence" value="ECO:0007669"/>
    <property type="project" value="InterPro"/>
</dbReference>
<name>S2J8F6_MUCC1</name>
<evidence type="ECO:0000256" key="7">
    <source>
        <dbReference type="ARBA" id="ARBA00022837"/>
    </source>
</evidence>
<evidence type="ECO:0000256" key="5">
    <source>
        <dbReference type="ARBA" id="ARBA00022723"/>
    </source>
</evidence>
<feature type="compositionally biased region" description="Basic and acidic residues" evidence="15">
    <location>
        <begin position="490"/>
        <end position="503"/>
    </location>
</feature>
<evidence type="ECO:0000256" key="14">
    <source>
        <dbReference type="PROSITE-ProRule" id="PRU01094"/>
    </source>
</evidence>
<keyword evidence="4 16" id="KW-0812">Transmembrane</keyword>
<keyword evidence="11" id="KW-0406">Ion transport</keyword>
<dbReference type="EMBL" id="KE123990">
    <property type="protein sequence ID" value="EPB86381.1"/>
    <property type="molecule type" value="Genomic_DNA"/>
</dbReference>
<sequence>MYKTLNSTHVRHLGLRTNGSAVAFRRVHQHRPATAAISLRLVMLRPNAAAQRGLHLNRQLVRTEGKSSKAVAEEKETMTSRAAALAKEQQAKAAAAAAGTVSAPASNAIKPKKTLWTKVKEEAVHYWHGTQLLGFEIRVSSKLTWKLLNGGKLTRREHRQLRRTTSDLMRLVPFAFFLIVPFMELLLPVALKIFPNMLPSTYESKSQEEKKKMALLKVRLEMAKFLQETISESGFPGSDHEKAAQEFADFFRKIRMTGEQASTEDLLNVAKRFEDELTLDNLSRPQLVSMCRYMNINAFGTDNFLRFQIRNRMRQIKADDKVIQNEGIESLTIQELQNACASRGIRSVGTSPGRLRDELAQWLELHIDHHVPGTLLILSRAFSYTDRGMTTEEALRATFNSLPDNLVNEAELQVLEQVGASTYKQKLDVLEQQQELIEDESEQEEKEEKARLEAAQLAEEARLEAEKKEREEAEKKDEFVADEPAVSDEQADKKEEKKAEEKQTSTAAEPQADATKAEAAPEDTPLSAEQQSELQDALTKLRTKVNVLEERAQFNEIKIQHEDYKELIEELKDATKRDADKATLRMGKKLEKMLATIDKELDALEKESSTKEAAAEEKKQEEPAAEKEETKKE</sequence>
<keyword evidence="10" id="KW-0175">Coiled coil</keyword>
<accession>S2J8F6</accession>
<feature type="compositionally biased region" description="Basic and acidic residues" evidence="15">
    <location>
        <begin position="462"/>
        <end position="479"/>
    </location>
</feature>
<keyword evidence="2" id="KW-0813">Transport</keyword>
<dbReference type="InParanoid" id="S2J8F6"/>
<dbReference type="VEuPathDB" id="FungiDB:HMPREF1544_06823"/>
<dbReference type="OrthoDB" id="275278at2759"/>
<dbReference type="Proteomes" id="UP000014254">
    <property type="component" value="Unassembled WGS sequence"/>
</dbReference>
<keyword evidence="6" id="KW-0999">Mitochondrion inner membrane</keyword>
<evidence type="ECO:0000256" key="13">
    <source>
        <dbReference type="ARBA" id="ARBA00023136"/>
    </source>
</evidence>
<keyword evidence="19" id="KW-1185">Reference proteome</keyword>
<keyword evidence="12 14" id="KW-0496">Mitochondrion</keyword>
<evidence type="ECO:0000313" key="19">
    <source>
        <dbReference type="Proteomes" id="UP000014254"/>
    </source>
</evidence>
<dbReference type="STRING" id="1220926.S2J8F6"/>
<keyword evidence="9 16" id="KW-1133">Transmembrane helix</keyword>
<evidence type="ECO:0000256" key="4">
    <source>
        <dbReference type="ARBA" id="ARBA00022692"/>
    </source>
</evidence>
<dbReference type="GO" id="GO:0030003">
    <property type="term" value="P:intracellular monoatomic cation homeostasis"/>
    <property type="evidence" value="ECO:0007669"/>
    <property type="project" value="TreeGrafter"/>
</dbReference>
<keyword evidence="5" id="KW-0479">Metal-binding</keyword>
<evidence type="ECO:0000256" key="3">
    <source>
        <dbReference type="ARBA" id="ARBA00022568"/>
    </source>
</evidence>
<dbReference type="PANTHER" id="PTHR14009">
    <property type="entry name" value="LEUCINE ZIPPER-EF-HAND CONTAINING TRANSMEMBRANE PROTEIN"/>
    <property type="match status" value="1"/>
</dbReference>
<feature type="domain" description="Letm1 RBD" evidence="17">
    <location>
        <begin position="214"/>
        <end position="439"/>
    </location>
</feature>
<feature type="region of interest" description="Disordered" evidence="15">
    <location>
        <begin position="604"/>
        <end position="633"/>
    </location>
</feature>
<protein>
    <recommendedName>
        <fullName evidence="17">Letm1 RBD domain-containing protein</fullName>
    </recommendedName>
</protein>
<evidence type="ECO:0000256" key="9">
    <source>
        <dbReference type="ARBA" id="ARBA00022989"/>
    </source>
</evidence>
<dbReference type="Pfam" id="PF07766">
    <property type="entry name" value="LETM1_RBD"/>
    <property type="match status" value="1"/>
</dbReference>
<keyword evidence="7" id="KW-0106">Calcium</keyword>
<keyword evidence="3" id="KW-0109">Calcium transport</keyword>
<evidence type="ECO:0000256" key="10">
    <source>
        <dbReference type="ARBA" id="ARBA00023054"/>
    </source>
</evidence>
<keyword evidence="8" id="KW-0809">Transit peptide</keyword>
<evidence type="ECO:0000259" key="17">
    <source>
        <dbReference type="PROSITE" id="PS51758"/>
    </source>
</evidence>
<dbReference type="OMA" id="RAWVTIN"/>
<feature type="region of interest" description="Disordered" evidence="15">
    <location>
        <begin position="462"/>
        <end position="535"/>
    </location>
</feature>
<evidence type="ECO:0000256" key="15">
    <source>
        <dbReference type="SAM" id="MobiDB-lite"/>
    </source>
</evidence>
<feature type="transmembrane region" description="Helical" evidence="16">
    <location>
        <begin position="168"/>
        <end position="191"/>
    </location>
</feature>
<proteinExistence type="predicted"/>
<reference evidence="19" key="1">
    <citation type="submission" date="2013-05" db="EMBL/GenBank/DDBJ databases">
        <title>The Genome sequence of Mucor circinelloides f. circinelloides 1006PhL.</title>
        <authorList>
            <consortium name="The Broad Institute Genomics Platform"/>
            <person name="Cuomo C."/>
            <person name="Earl A."/>
            <person name="Findley K."/>
            <person name="Lee S.C."/>
            <person name="Walker B."/>
            <person name="Young S."/>
            <person name="Zeng Q."/>
            <person name="Gargeya S."/>
            <person name="Fitzgerald M."/>
            <person name="Haas B."/>
            <person name="Abouelleil A."/>
            <person name="Allen A.W."/>
            <person name="Alvarado L."/>
            <person name="Arachchi H.M."/>
            <person name="Berlin A.M."/>
            <person name="Chapman S.B."/>
            <person name="Gainer-Dewar J."/>
            <person name="Goldberg J."/>
            <person name="Griggs A."/>
            <person name="Gujja S."/>
            <person name="Hansen M."/>
            <person name="Howarth C."/>
            <person name="Imamovic A."/>
            <person name="Ireland A."/>
            <person name="Larimer J."/>
            <person name="McCowan C."/>
            <person name="Murphy C."/>
            <person name="Pearson M."/>
            <person name="Poon T.W."/>
            <person name="Priest M."/>
            <person name="Roberts A."/>
            <person name="Saif S."/>
            <person name="Shea T."/>
            <person name="Sisk P."/>
            <person name="Sykes S."/>
            <person name="Wortman J."/>
            <person name="Nusbaum C."/>
            <person name="Birren B."/>
        </authorList>
    </citation>
    <scope>NUCLEOTIDE SEQUENCE [LARGE SCALE GENOMIC DNA]</scope>
    <source>
        <strain evidence="19">1006PhL</strain>
    </source>
</reference>
<evidence type="ECO:0000256" key="12">
    <source>
        <dbReference type="ARBA" id="ARBA00023128"/>
    </source>
</evidence>
<organism evidence="18 19">
    <name type="scientific">Mucor circinelloides f. circinelloides (strain 1006PhL)</name>
    <name type="common">Mucormycosis agent</name>
    <name type="synonym">Calyptromyces circinelloides</name>
    <dbReference type="NCBI Taxonomy" id="1220926"/>
    <lineage>
        <taxon>Eukaryota</taxon>
        <taxon>Fungi</taxon>
        <taxon>Fungi incertae sedis</taxon>
        <taxon>Mucoromycota</taxon>
        <taxon>Mucoromycotina</taxon>
        <taxon>Mucoromycetes</taxon>
        <taxon>Mucorales</taxon>
        <taxon>Mucorineae</taxon>
        <taxon>Mucoraceae</taxon>
        <taxon>Mucor</taxon>
    </lineage>
</organism>
<dbReference type="AlphaFoldDB" id="S2J8F6"/>
<keyword evidence="13 16" id="KW-0472">Membrane</keyword>
<comment type="subcellular location">
    <subcellularLocation>
        <location evidence="1">Mitochondrion inner membrane</location>
        <topology evidence="1">Single-pass membrane protein</topology>
    </subcellularLocation>
</comment>
<evidence type="ECO:0000256" key="8">
    <source>
        <dbReference type="ARBA" id="ARBA00022946"/>
    </source>
</evidence>
<evidence type="ECO:0000256" key="16">
    <source>
        <dbReference type="SAM" id="Phobius"/>
    </source>
</evidence>
<evidence type="ECO:0000256" key="1">
    <source>
        <dbReference type="ARBA" id="ARBA00004434"/>
    </source>
</evidence>
<evidence type="ECO:0000313" key="18">
    <source>
        <dbReference type="EMBL" id="EPB86381.1"/>
    </source>
</evidence>
<dbReference type="GO" id="GO:0005743">
    <property type="term" value="C:mitochondrial inner membrane"/>
    <property type="evidence" value="ECO:0007669"/>
    <property type="project" value="UniProtKB-SubCell"/>
</dbReference>
<dbReference type="Pfam" id="PF26561">
    <property type="entry name" value="LETM1_C"/>
    <property type="match status" value="1"/>
</dbReference>
<dbReference type="PANTHER" id="PTHR14009:SF1">
    <property type="entry name" value="MITOCHONDRIAL PROTON_CALCIUM EXCHANGER PROTEIN"/>
    <property type="match status" value="1"/>
</dbReference>
<gene>
    <name evidence="18" type="ORF">HMPREF1544_06823</name>
</gene>
<evidence type="ECO:0000256" key="2">
    <source>
        <dbReference type="ARBA" id="ARBA00022448"/>
    </source>
</evidence>
<evidence type="ECO:0000256" key="11">
    <source>
        <dbReference type="ARBA" id="ARBA00023065"/>
    </source>
</evidence>
<dbReference type="InterPro" id="IPR059005">
    <property type="entry name" value="LETM1_C"/>
</dbReference>
<dbReference type="eggNOG" id="KOG1043">
    <property type="taxonomic scope" value="Eukaryota"/>
</dbReference>
<dbReference type="InterPro" id="IPR044202">
    <property type="entry name" value="LETM1/MDM38-like"/>
</dbReference>
<dbReference type="FunCoup" id="S2J8F6">
    <property type="interactions" value="450"/>
</dbReference>
<evidence type="ECO:0000256" key="6">
    <source>
        <dbReference type="ARBA" id="ARBA00022792"/>
    </source>
</evidence>
<dbReference type="InterPro" id="IPR033122">
    <property type="entry name" value="LETM1-like_RBD"/>
</dbReference>